<feature type="transmembrane region" description="Helical" evidence="1">
    <location>
        <begin position="21"/>
        <end position="41"/>
    </location>
</feature>
<organism evidence="2 3">
    <name type="scientific">Vitrella brassicaformis (strain CCMP3155)</name>
    <dbReference type="NCBI Taxonomy" id="1169540"/>
    <lineage>
        <taxon>Eukaryota</taxon>
        <taxon>Sar</taxon>
        <taxon>Alveolata</taxon>
        <taxon>Colpodellida</taxon>
        <taxon>Vitrellaceae</taxon>
        <taxon>Vitrella</taxon>
    </lineage>
</organism>
<reference evidence="2 3" key="1">
    <citation type="submission" date="2014-11" db="EMBL/GenBank/DDBJ databases">
        <authorList>
            <person name="Zhu J."/>
            <person name="Qi W."/>
            <person name="Song R."/>
        </authorList>
    </citation>
    <scope>NUCLEOTIDE SEQUENCE [LARGE SCALE GENOMIC DNA]</scope>
</reference>
<gene>
    <name evidence="2" type="ORF">Vbra_6061</name>
</gene>
<evidence type="ECO:0000313" key="2">
    <source>
        <dbReference type="EMBL" id="CEM20083.1"/>
    </source>
</evidence>
<name>A0A0G4FXE7_VITBC</name>
<keyword evidence="1" id="KW-0812">Transmembrane</keyword>
<evidence type="ECO:0000313" key="3">
    <source>
        <dbReference type="Proteomes" id="UP000041254"/>
    </source>
</evidence>
<dbReference type="InterPro" id="IPR056322">
    <property type="entry name" value="Microp_apicomplexa_21"/>
</dbReference>
<accession>A0A0G4FXE7</accession>
<dbReference type="InParanoid" id="A0A0G4FXE7"/>
<evidence type="ECO:0000256" key="1">
    <source>
        <dbReference type="SAM" id="Phobius"/>
    </source>
</evidence>
<proteinExistence type="predicted"/>
<protein>
    <submittedName>
        <fullName evidence="2">Uncharacterized protein</fullName>
    </submittedName>
</protein>
<dbReference type="VEuPathDB" id="CryptoDB:Vbra_6061"/>
<dbReference type="EMBL" id="CDMY01000520">
    <property type="protein sequence ID" value="CEM20083.1"/>
    <property type="molecule type" value="Genomic_DNA"/>
</dbReference>
<dbReference type="FunCoup" id="A0A0G4FXE7">
    <property type="interactions" value="1"/>
</dbReference>
<dbReference type="Pfam" id="PF23535">
    <property type="entry name" value="Microp_apicomplexa_21"/>
    <property type="match status" value="1"/>
</dbReference>
<keyword evidence="3" id="KW-1185">Reference proteome</keyword>
<dbReference type="OMA" id="FYSGYHK"/>
<keyword evidence="1" id="KW-0472">Membrane</keyword>
<dbReference type="OrthoDB" id="432871at2759"/>
<keyword evidence="1" id="KW-1133">Transmembrane helix</keyword>
<dbReference type="AlphaFoldDB" id="A0A0G4FXE7"/>
<sequence>MPVFDSGMSKPGPYRKLQQKILFAYAMTMFMMPSLMVYFGASSEMLNFFREYYKPIEFPPQADPTIVKDVFHGRKAIAKGIPGAAGDSF</sequence>
<dbReference type="Proteomes" id="UP000041254">
    <property type="component" value="Unassembled WGS sequence"/>
</dbReference>